<organism evidence="1 2">
    <name type="scientific">Portunus trituberculatus</name>
    <name type="common">Swimming crab</name>
    <name type="synonym">Neptunus trituberculatus</name>
    <dbReference type="NCBI Taxonomy" id="210409"/>
    <lineage>
        <taxon>Eukaryota</taxon>
        <taxon>Metazoa</taxon>
        <taxon>Ecdysozoa</taxon>
        <taxon>Arthropoda</taxon>
        <taxon>Crustacea</taxon>
        <taxon>Multicrustacea</taxon>
        <taxon>Malacostraca</taxon>
        <taxon>Eumalacostraca</taxon>
        <taxon>Eucarida</taxon>
        <taxon>Decapoda</taxon>
        <taxon>Pleocyemata</taxon>
        <taxon>Brachyura</taxon>
        <taxon>Eubrachyura</taxon>
        <taxon>Portunoidea</taxon>
        <taxon>Portunidae</taxon>
        <taxon>Portuninae</taxon>
        <taxon>Portunus</taxon>
    </lineage>
</organism>
<proteinExistence type="predicted"/>
<keyword evidence="2" id="KW-1185">Reference proteome</keyword>
<sequence length="72" mass="8084">MFRLHEHGLSSTSTCIMRRSKRHGSVGYSLVTDFALKWLEVTGAGTLPEYNSEHGRADALADVIERQEDADY</sequence>
<gene>
    <name evidence="1" type="ORF">E2C01_050265</name>
</gene>
<dbReference type="AlphaFoldDB" id="A0A5B7GG23"/>
<name>A0A5B7GG23_PORTR</name>
<dbReference type="EMBL" id="VSRR010013846">
    <property type="protein sequence ID" value="MPC56313.1"/>
    <property type="molecule type" value="Genomic_DNA"/>
</dbReference>
<evidence type="ECO:0000313" key="2">
    <source>
        <dbReference type="Proteomes" id="UP000324222"/>
    </source>
</evidence>
<evidence type="ECO:0000313" key="1">
    <source>
        <dbReference type="EMBL" id="MPC56313.1"/>
    </source>
</evidence>
<protein>
    <submittedName>
        <fullName evidence="1">Uncharacterized protein</fullName>
    </submittedName>
</protein>
<accession>A0A5B7GG23</accession>
<reference evidence="1 2" key="1">
    <citation type="submission" date="2019-05" db="EMBL/GenBank/DDBJ databases">
        <title>Another draft genome of Portunus trituberculatus and its Hox gene families provides insights of decapod evolution.</title>
        <authorList>
            <person name="Jeong J.-H."/>
            <person name="Song I."/>
            <person name="Kim S."/>
            <person name="Choi T."/>
            <person name="Kim D."/>
            <person name="Ryu S."/>
            <person name="Kim W."/>
        </authorList>
    </citation>
    <scope>NUCLEOTIDE SEQUENCE [LARGE SCALE GENOMIC DNA]</scope>
    <source>
        <tissue evidence="1">Muscle</tissue>
    </source>
</reference>
<comment type="caution">
    <text evidence="1">The sequence shown here is derived from an EMBL/GenBank/DDBJ whole genome shotgun (WGS) entry which is preliminary data.</text>
</comment>
<dbReference type="Proteomes" id="UP000324222">
    <property type="component" value="Unassembled WGS sequence"/>
</dbReference>